<protein>
    <recommendedName>
        <fullName evidence="3">Ethanolamine utilization protein</fullName>
    </recommendedName>
</protein>
<proteinExistence type="predicted"/>
<evidence type="ECO:0000313" key="2">
    <source>
        <dbReference type="Proteomes" id="UP000245771"/>
    </source>
</evidence>
<dbReference type="RefSeq" id="XP_025351833.1">
    <property type="nucleotide sequence ID" value="XM_025499657.1"/>
</dbReference>
<evidence type="ECO:0008006" key="3">
    <source>
        <dbReference type="Google" id="ProtNLM"/>
    </source>
</evidence>
<organism evidence="1 2">
    <name type="scientific">Meira miltonrushii</name>
    <dbReference type="NCBI Taxonomy" id="1280837"/>
    <lineage>
        <taxon>Eukaryota</taxon>
        <taxon>Fungi</taxon>
        <taxon>Dikarya</taxon>
        <taxon>Basidiomycota</taxon>
        <taxon>Ustilaginomycotina</taxon>
        <taxon>Exobasidiomycetes</taxon>
        <taxon>Exobasidiales</taxon>
        <taxon>Brachybasidiaceae</taxon>
        <taxon>Meira</taxon>
    </lineage>
</organism>
<reference evidence="1 2" key="1">
    <citation type="journal article" date="2018" name="Mol. Biol. Evol.">
        <title>Broad Genomic Sampling Reveals a Smut Pathogenic Ancestry of the Fungal Clade Ustilaginomycotina.</title>
        <authorList>
            <person name="Kijpornyongpan T."/>
            <person name="Mondo S.J."/>
            <person name="Barry K."/>
            <person name="Sandor L."/>
            <person name="Lee J."/>
            <person name="Lipzen A."/>
            <person name="Pangilinan J."/>
            <person name="LaButti K."/>
            <person name="Hainaut M."/>
            <person name="Henrissat B."/>
            <person name="Grigoriev I.V."/>
            <person name="Spatafora J.W."/>
            <person name="Aime M.C."/>
        </authorList>
    </citation>
    <scope>NUCLEOTIDE SEQUENCE [LARGE SCALE GENOMIC DNA]</scope>
    <source>
        <strain evidence="1 2">MCA 3882</strain>
    </source>
</reference>
<sequence length="111" mass="12098">MSLFKVLDASEAKLASLGNGAMLGDIDCSKDKKLTGGFYEQSHSEEPLNYTYTYDELKIVLEGELQIKNTATGEEFTAKAGQVLNISDGAALQFNSPTKARIFYVAKRAPL</sequence>
<keyword evidence="2" id="KW-1185">Reference proteome</keyword>
<dbReference type="PANTHER" id="PTHR36169:SF1">
    <property type="entry name" value="ACETATE KINASE EUTQ"/>
    <property type="match status" value="1"/>
</dbReference>
<dbReference type="InterPro" id="IPR010424">
    <property type="entry name" value="EutQ"/>
</dbReference>
<dbReference type="AlphaFoldDB" id="A0A316V4W3"/>
<dbReference type="PANTHER" id="PTHR36169">
    <property type="entry name" value="ETHANOLAMINE UTILIZATION PROTEIN EUTQ"/>
    <property type="match status" value="1"/>
</dbReference>
<evidence type="ECO:0000313" key="1">
    <source>
        <dbReference type="EMBL" id="PWN31531.1"/>
    </source>
</evidence>
<accession>A0A316V4W3</accession>
<dbReference type="Gene3D" id="2.60.120.10">
    <property type="entry name" value="Jelly Rolls"/>
    <property type="match status" value="1"/>
</dbReference>
<name>A0A316V4W3_9BASI</name>
<gene>
    <name evidence="1" type="ORF">FA14DRAFT_162540</name>
</gene>
<dbReference type="GeneID" id="37021438"/>
<dbReference type="Pfam" id="PF06249">
    <property type="entry name" value="EutQ"/>
    <property type="match status" value="1"/>
</dbReference>
<dbReference type="EMBL" id="KZ819607">
    <property type="protein sequence ID" value="PWN31531.1"/>
    <property type="molecule type" value="Genomic_DNA"/>
</dbReference>
<dbReference type="OrthoDB" id="3346152at2759"/>
<dbReference type="SUPFAM" id="SSF51182">
    <property type="entry name" value="RmlC-like cupins"/>
    <property type="match status" value="1"/>
</dbReference>
<dbReference type="Proteomes" id="UP000245771">
    <property type="component" value="Unassembled WGS sequence"/>
</dbReference>
<dbReference type="InterPro" id="IPR014710">
    <property type="entry name" value="RmlC-like_jellyroll"/>
</dbReference>
<dbReference type="InParanoid" id="A0A316V4W3"/>
<dbReference type="InterPro" id="IPR011051">
    <property type="entry name" value="RmlC_Cupin_sf"/>
</dbReference>